<dbReference type="Pfam" id="PF00596">
    <property type="entry name" value="Aldolase_II"/>
    <property type="match status" value="1"/>
</dbReference>
<dbReference type="InterPro" id="IPR001303">
    <property type="entry name" value="Aldolase_II/adducin_N"/>
</dbReference>
<keyword evidence="2" id="KW-0456">Lyase</keyword>
<dbReference type="GO" id="GO:0046872">
    <property type="term" value="F:metal ion binding"/>
    <property type="evidence" value="ECO:0007669"/>
    <property type="project" value="UniProtKB-KW"/>
</dbReference>
<evidence type="ECO:0000256" key="2">
    <source>
        <dbReference type="ARBA" id="ARBA00023239"/>
    </source>
</evidence>
<keyword evidence="1" id="KW-0479">Metal-binding</keyword>
<evidence type="ECO:0000256" key="1">
    <source>
        <dbReference type="ARBA" id="ARBA00022723"/>
    </source>
</evidence>
<evidence type="ECO:0000259" key="3">
    <source>
        <dbReference type="SMART" id="SM01007"/>
    </source>
</evidence>
<organism evidence="4 5">
    <name type="scientific">Agrobacterium larrymoorei</name>
    <dbReference type="NCBI Taxonomy" id="160699"/>
    <lineage>
        <taxon>Bacteria</taxon>
        <taxon>Pseudomonadati</taxon>
        <taxon>Pseudomonadota</taxon>
        <taxon>Alphaproteobacteria</taxon>
        <taxon>Hyphomicrobiales</taxon>
        <taxon>Rhizobiaceae</taxon>
        <taxon>Rhizobium/Agrobacterium group</taxon>
        <taxon>Agrobacterium</taxon>
    </lineage>
</organism>
<gene>
    <name evidence="4" type="ORF">CFBP5477_015135</name>
</gene>
<dbReference type="Proteomes" id="UP000298664">
    <property type="component" value="Chromosome Linear"/>
</dbReference>
<protein>
    <submittedName>
        <fullName evidence="4">Class II aldolase/adducin family protein</fullName>
    </submittedName>
</protein>
<dbReference type="PANTHER" id="PTHR22789:SF0">
    <property type="entry name" value="3-OXO-TETRONATE 4-PHOSPHATE DECARBOXYLASE-RELATED"/>
    <property type="match status" value="1"/>
</dbReference>
<dbReference type="EMBL" id="CP124734">
    <property type="protein sequence ID" value="WHA42615.1"/>
    <property type="molecule type" value="Genomic_DNA"/>
</dbReference>
<evidence type="ECO:0000313" key="5">
    <source>
        <dbReference type="Proteomes" id="UP000298664"/>
    </source>
</evidence>
<dbReference type="SMART" id="SM01007">
    <property type="entry name" value="Aldolase_II"/>
    <property type="match status" value="1"/>
</dbReference>
<dbReference type="RefSeq" id="WP_137396067.1">
    <property type="nucleotide sequence ID" value="NZ_CP124734.1"/>
</dbReference>
<dbReference type="AlphaFoldDB" id="A0AAF0HDP4"/>
<dbReference type="InterPro" id="IPR036409">
    <property type="entry name" value="Aldolase_II/adducin_N_sf"/>
</dbReference>
<dbReference type="GO" id="GO:0005829">
    <property type="term" value="C:cytosol"/>
    <property type="evidence" value="ECO:0007669"/>
    <property type="project" value="TreeGrafter"/>
</dbReference>
<reference evidence="4" key="1">
    <citation type="submission" date="2023-05" db="EMBL/GenBank/DDBJ databases">
        <title>Complete genome sequence of Agrobacterium larrymoorei CFBP5477.</title>
        <authorList>
            <person name="Yen H.-C."/>
            <person name="Chou L."/>
            <person name="Lin Y.-C."/>
            <person name="Lai E.-M."/>
            <person name="Kuo C.-H."/>
        </authorList>
    </citation>
    <scope>NUCLEOTIDE SEQUENCE</scope>
    <source>
        <strain evidence="4">CFBP5477</strain>
    </source>
</reference>
<sequence>MNYPDARNQIIETVCRLELLGFNHGSSGNVSCRVDQDQILITPTGARSENLTPDRLVLVQTDGTTLSEGKPSSEVDMHLAVYNSGPTVGAVIHTHADACVALSCLAKPIPAFHYMIAAFGGDNVPCAEYATFGSPALAKSAAKALNGRTACLLANHGMIALGADLASALNRTIKLETLARQYILSCQAGKPSIIPKDEMKRVAKRYETYG</sequence>
<dbReference type="PANTHER" id="PTHR22789">
    <property type="entry name" value="FUCULOSE PHOSPHATE ALDOLASE"/>
    <property type="match status" value="1"/>
</dbReference>
<dbReference type="Gene3D" id="3.40.225.10">
    <property type="entry name" value="Class II aldolase/adducin N-terminal domain"/>
    <property type="match status" value="1"/>
</dbReference>
<evidence type="ECO:0000313" key="4">
    <source>
        <dbReference type="EMBL" id="WHA42615.1"/>
    </source>
</evidence>
<proteinExistence type="predicted"/>
<feature type="domain" description="Class II aldolase/adducin N-terminal" evidence="3">
    <location>
        <begin position="8"/>
        <end position="183"/>
    </location>
</feature>
<accession>A0AAF0HDP4</accession>
<name>A0AAF0HDP4_9HYPH</name>
<dbReference type="GO" id="GO:0019323">
    <property type="term" value="P:pentose catabolic process"/>
    <property type="evidence" value="ECO:0007669"/>
    <property type="project" value="TreeGrafter"/>
</dbReference>
<dbReference type="SUPFAM" id="SSF53639">
    <property type="entry name" value="AraD/HMP-PK domain-like"/>
    <property type="match status" value="1"/>
</dbReference>
<dbReference type="GO" id="GO:0016832">
    <property type="term" value="F:aldehyde-lyase activity"/>
    <property type="evidence" value="ECO:0007669"/>
    <property type="project" value="TreeGrafter"/>
</dbReference>
<dbReference type="InterPro" id="IPR050197">
    <property type="entry name" value="Aldolase_class_II_sugar_metab"/>
</dbReference>